<sequence length="248" mass="28497">MKLENLISKGTNANVYRDGDIAIKVFNKDFPKTEVLNEALNTSRVEETGLDIPSISEVSIIDGQWAISMNFIEGKILYQLMKDNPDKLQSYIEQMVDLQLEIHSKRSPQLNKLKDKMVRQINSLDCIDNIKKYDLLTRLDGMPKHTKVCHGDFNPKNIIVSNDKLYVLDWVHASQGNASADAARTYLLLSLDDPKAADLYLDFFCKKSQTEKRYVQTWLPIVAAAQLTKNKPEERELLMKWLDVVEYE</sequence>
<dbReference type="Gene3D" id="3.90.1200.10">
    <property type="match status" value="1"/>
</dbReference>
<evidence type="ECO:0000313" key="3">
    <source>
        <dbReference type="Proteomes" id="UP000184038"/>
    </source>
</evidence>
<dbReference type="AlphaFoldDB" id="A0A1M7FCB0"/>
<evidence type="ECO:0000313" key="2">
    <source>
        <dbReference type="EMBL" id="SHM01630.1"/>
    </source>
</evidence>
<dbReference type="OrthoDB" id="9800774at2"/>
<dbReference type="STRING" id="1120996.SAMN02746066_00547"/>
<dbReference type="SUPFAM" id="SSF56112">
    <property type="entry name" value="Protein kinase-like (PK-like)"/>
    <property type="match status" value="1"/>
</dbReference>
<reference evidence="2 3" key="1">
    <citation type="submission" date="2016-11" db="EMBL/GenBank/DDBJ databases">
        <authorList>
            <person name="Jaros S."/>
            <person name="Januszkiewicz K."/>
            <person name="Wedrychowicz H."/>
        </authorList>
    </citation>
    <scope>NUCLEOTIDE SEQUENCE [LARGE SCALE GENOMIC DNA]</scope>
    <source>
        <strain evidence="2 3">DSM 15930</strain>
    </source>
</reference>
<dbReference type="RefSeq" id="WP_073282461.1">
    <property type="nucleotide sequence ID" value="NZ_FRCP01000005.1"/>
</dbReference>
<proteinExistence type="predicted"/>
<dbReference type="EMBL" id="FRCP01000005">
    <property type="protein sequence ID" value="SHM01630.1"/>
    <property type="molecule type" value="Genomic_DNA"/>
</dbReference>
<evidence type="ECO:0000259" key="1">
    <source>
        <dbReference type="Pfam" id="PF01636"/>
    </source>
</evidence>
<dbReference type="Proteomes" id="UP000184038">
    <property type="component" value="Unassembled WGS sequence"/>
</dbReference>
<dbReference type="PANTHER" id="PTHR21310">
    <property type="entry name" value="AMINOGLYCOSIDE PHOSPHOTRANSFERASE-RELATED-RELATED"/>
    <property type="match status" value="1"/>
</dbReference>
<keyword evidence="3" id="KW-1185">Reference proteome</keyword>
<gene>
    <name evidence="2" type="ORF">SAMN02746066_00547</name>
</gene>
<dbReference type="Pfam" id="PF01636">
    <property type="entry name" value="APH"/>
    <property type="match status" value="1"/>
</dbReference>
<organism evidence="2 3">
    <name type="scientific">Anaerosporobacter mobilis DSM 15930</name>
    <dbReference type="NCBI Taxonomy" id="1120996"/>
    <lineage>
        <taxon>Bacteria</taxon>
        <taxon>Bacillati</taxon>
        <taxon>Bacillota</taxon>
        <taxon>Clostridia</taxon>
        <taxon>Lachnospirales</taxon>
        <taxon>Lachnospiraceae</taxon>
        <taxon>Anaerosporobacter</taxon>
    </lineage>
</organism>
<dbReference type="InterPro" id="IPR002575">
    <property type="entry name" value="Aminoglycoside_PTrfase"/>
</dbReference>
<name>A0A1M7FCB0_9FIRM</name>
<protein>
    <submittedName>
        <fullName evidence="2">Phosphotransferase enzyme family protein</fullName>
    </submittedName>
</protein>
<dbReference type="GO" id="GO:0016740">
    <property type="term" value="F:transferase activity"/>
    <property type="evidence" value="ECO:0007669"/>
    <property type="project" value="UniProtKB-KW"/>
</dbReference>
<dbReference type="InterPro" id="IPR051678">
    <property type="entry name" value="AGP_Transferase"/>
</dbReference>
<accession>A0A1M7FCB0</accession>
<feature type="domain" description="Aminoglycoside phosphotransferase" evidence="1">
    <location>
        <begin position="69"/>
        <end position="202"/>
    </location>
</feature>
<dbReference type="InterPro" id="IPR011009">
    <property type="entry name" value="Kinase-like_dom_sf"/>
</dbReference>
<keyword evidence="2" id="KW-0808">Transferase</keyword>